<gene>
    <name evidence="6" type="ORF">WHR41_04885</name>
</gene>
<feature type="region of interest" description="Disordered" evidence="3">
    <location>
        <begin position="123"/>
        <end position="246"/>
    </location>
</feature>
<dbReference type="PROSITE" id="PS50002">
    <property type="entry name" value="SH3"/>
    <property type="match status" value="1"/>
</dbReference>
<dbReference type="InterPro" id="IPR036028">
    <property type="entry name" value="SH3-like_dom_sf"/>
</dbReference>
<keyword evidence="7" id="KW-1185">Reference proteome</keyword>
<dbReference type="EMBL" id="JAAQHG020000016">
    <property type="protein sequence ID" value="KAL1586087.1"/>
    <property type="molecule type" value="Genomic_DNA"/>
</dbReference>
<protein>
    <recommendedName>
        <fullName evidence="5">SH3 domain-containing protein</fullName>
    </recommendedName>
</protein>
<dbReference type="Proteomes" id="UP000803884">
    <property type="component" value="Unassembled WGS sequence"/>
</dbReference>
<feature type="region of interest" description="Disordered" evidence="3">
    <location>
        <begin position="301"/>
        <end position="323"/>
    </location>
</feature>
<keyword evidence="4" id="KW-0812">Transmembrane</keyword>
<feature type="compositionally biased region" description="Low complexity" evidence="3">
    <location>
        <begin position="152"/>
        <end position="167"/>
    </location>
</feature>
<evidence type="ECO:0000259" key="5">
    <source>
        <dbReference type="PROSITE" id="PS50002"/>
    </source>
</evidence>
<evidence type="ECO:0000256" key="4">
    <source>
        <dbReference type="SAM" id="Phobius"/>
    </source>
</evidence>
<comment type="caution">
    <text evidence="6">The sequence shown here is derived from an EMBL/GenBank/DDBJ whole genome shotgun (WGS) entry which is preliminary data.</text>
</comment>
<evidence type="ECO:0000313" key="7">
    <source>
        <dbReference type="Proteomes" id="UP000803884"/>
    </source>
</evidence>
<evidence type="ECO:0000313" key="6">
    <source>
        <dbReference type="EMBL" id="KAL1586087.1"/>
    </source>
</evidence>
<feature type="compositionally biased region" description="Low complexity" evidence="3">
    <location>
        <begin position="310"/>
        <end position="323"/>
    </location>
</feature>
<keyword evidence="1 2" id="KW-0728">SH3 domain</keyword>
<reference evidence="6 7" key="1">
    <citation type="journal article" date="2020" name="Microbiol. Resour. Announc.">
        <title>Draft Genome Sequence of a Cladosporium Species Isolated from the Mesophotic Ascidian Didemnum maculosum.</title>
        <authorList>
            <person name="Gioti A."/>
            <person name="Siaperas R."/>
            <person name="Nikolaivits E."/>
            <person name="Le Goff G."/>
            <person name="Ouazzani J."/>
            <person name="Kotoulas G."/>
            <person name="Topakas E."/>
        </authorList>
    </citation>
    <scope>NUCLEOTIDE SEQUENCE [LARGE SCALE GENOMIC DNA]</scope>
    <source>
        <strain evidence="6 7">TM138-S3</strain>
    </source>
</reference>
<feature type="compositionally biased region" description="Polar residues" evidence="3">
    <location>
        <begin position="204"/>
        <end position="220"/>
    </location>
</feature>
<feature type="region of interest" description="Disordered" evidence="3">
    <location>
        <begin position="381"/>
        <end position="410"/>
    </location>
</feature>
<dbReference type="SMART" id="SM00326">
    <property type="entry name" value="SH3"/>
    <property type="match status" value="1"/>
</dbReference>
<accession>A0AB34KQN9</accession>
<dbReference type="GeneID" id="96006329"/>
<keyword evidence="4" id="KW-1133">Transmembrane helix</keyword>
<evidence type="ECO:0000256" key="2">
    <source>
        <dbReference type="PROSITE-ProRule" id="PRU00192"/>
    </source>
</evidence>
<name>A0AB34KQN9_9PEZI</name>
<keyword evidence="4" id="KW-0472">Membrane</keyword>
<dbReference type="SUPFAM" id="SSF50044">
    <property type="entry name" value="SH3-domain"/>
    <property type="match status" value="1"/>
</dbReference>
<feature type="compositionally biased region" description="Low complexity" evidence="3">
    <location>
        <begin position="507"/>
        <end position="524"/>
    </location>
</feature>
<proteinExistence type="predicted"/>
<feature type="compositionally biased region" description="Polar residues" evidence="3">
    <location>
        <begin position="35"/>
        <end position="46"/>
    </location>
</feature>
<dbReference type="Pfam" id="PF14604">
    <property type="entry name" value="SH3_9"/>
    <property type="match status" value="1"/>
</dbReference>
<feature type="compositionally biased region" description="Basic residues" evidence="3">
    <location>
        <begin position="1"/>
        <end position="20"/>
    </location>
</feature>
<dbReference type="AlphaFoldDB" id="A0AB34KQN9"/>
<sequence length="546" mass="57913">MGFHQHGAHGRVFRGLKKNSHNLDSFNKRDDNDNENAQRPSHNTNGDRPIMRVPDGFPARKQADDSQSSPNLAQKAKADNDDGVETVYTAVYKTLDQTFDGPPQFFSTQGFKMPSTTIQMGAAHTTAAAADDNNSRKANNDNEDDQTPSRKPAAQTTPTSSPSAEATSNHRAATSSEESHASITPSPSSSSIEVTSSSIETGDAPSTRNAQLADSTSSMIGATPLGAVETGSGSASPQREQTGMSGGAKAGLAMGIIFGLALVFGLVFFCWRRKKAQRGLEEHNEKSGFVAAPAPAPVNRFSAESDRQSIRSSTRTSATAPRLSLRPVTQFLPNLTGDNRKSFGNMFGTANDSNQAQTQQAPAQNPFGDAAVLSEKQVNEGANNGHDRANSVNSEGSVPPTPGSAQVATAAAVPVAARGPNNVHRVQLDFKPSMEDELELKSGQLVRMLHEYDDGWALCTRMDRSQKGVVPRTCLSKVPVKPRGPPPQNRPPPNGMTAPPPGPPAGPGMAPRPLTPNQQQQQQQGRQRAPTLDGVPARKPVPGQAM</sequence>
<feature type="compositionally biased region" description="Pro residues" evidence="3">
    <location>
        <begin position="482"/>
        <end position="506"/>
    </location>
</feature>
<organism evidence="6 7">
    <name type="scientific">Cladosporium halotolerans</name>
    <dbReference type="NCBI Taxonomy" id="1052096"/>
    <lineage>
        <taxon>Eukaryota</taxon>
        <taxon>Fungi</taxon>
        <taxon>Dikarya</taxon>
        <taxon>Ascomycota</taxon>
        <taxon>Pezizomycotina</taxon>
        <taxon>Dothideomycetes</taxon>
        <taxon>Dothideomycetidae</taxon>
        <taxon>Cladosporiales</taxon>
        <taxon>Cladosporiaceae</taxon>
        <taxon>Cladosporium</taxon>
    </lineage>
</organism>
<dbReference type="CDD" id="cd11854">
    <property type="entry name" value="SH3_Fus1p"/>
    <property type="match status" value="1"/>
</dbReference>
<evidence type="ECO:0000256" key="3">
    <source>
        <dbReference type="SAM" id="MobiDB-lite"/>
    </source>
</evidence>
<dbReference type="InterPro" id="IPR001452">
    <property type="entry name" value="SH3_domain"/>
</dbReference>
<dbReference type="Gene3D" id="2.30.30.40">
    <property type="entry name" value="SH3 Domains"/>
    <property type="match status" value="1"/>
</dbReference>
<feature type="compositionally biased region" description="Polar residues" evidence="3">
    <location>
        <begin position="231"/>
        <end position="243"/>
    </location>
</feature>
<dbReference type="InterPro" id="IPR035521">
    <property type="entry name" value="Fus1_SH3"/>
</dbReference>
<feature type="domain" description="SH3" evidence="5">
    <location>
        <begin position="419"/>
        <end position="480"/>
    </location>
</feature>
<evidence type="ECO:0000256" key="1">
    <source>
        <dbReference type="ARBA" id="ARBA00022443"/>
    </source>
</evidence>
<feature type="transmembrane region" description="Helical" evidence="4">
    <location>
        <begin position="250"/>
        <end position="271"/>
    </location>
</feature>
<feature type="compositionally biased region" description="Low complexity" evidence="3">
    <location>
        <begin position="182"/>
        <end position="201"/>
    </location>
</feature>
<feature type="region of interest" description="Disordered" evidence="3">
    <location>
        <begin position="466"/>
        <end position="546"/>
    </location>
</feature>
<dbReference type="RefSeq" id="XP_069229192.1">
    <property type="nucleotide sequence ID" value="XM_069373491.1"/>
</dbReference>
<feature type="region of interest" description="Disordered" evidence="3">
    <location>
        <begin position="1"/>
        <end position="80"/>
    </location>
</feature>